<dbReference type="InterPro" id="IPR026157">
    <property type="entry name" value="LZTFL1"/>
</dbReference>
<evidence type="ECO:0000313" key="11">
    <source>
        <dbReference type="Proteomes" id="UP000241890"/>
    </source>
</evidence>
<dbReference type="AlphaFoldDB" id="A0A2R5GI12"/>
<dbReference type="GO" id="GO:1903565">
    <property type="term" value="P:negative regulation of protein localization to cilium"/>
    <property type="evidence" value="ECO:0007669"/>
    <property type="project" value="TreeGrafter"/>
</dbReference>
<dbReference type="PANTHER" id="PTHR21635:SF0">
    <property type="entry name" value="LEUCINE ZIPPER TRANSCRIPTION FACTOR-LIKE PROTEIN 1"/>
    <property type="match status" value="1"/>
</dbReference>
<evidence type="ECO:0000256" key="9">
    <source>
        <dbReference type="SAM" id="MobiDB-lite"/>
    </source>
</evidence>
<dbReference type="GO" id="GO:0005737">
    <property type="term" value="C:cytoplasm"/>
    <property type="evidence" value="ECO:0007669"/>
    <property type="project" value="UniProtKB-SubCell"/>
</dbReference>
<comment type="function">
    <text evidence="6">Regulates ciliary localization of the BBSome complex. Together with the BBSome complex, controls SMO ciliary trafficking and contributes to the sonic hedgehog (SHH) pathway regulation. May play a role in neurite outgrowth. May have tumor suppressor function.</text>
</comment>
<evidence type="ECO:0000256" key="6">
    <source>
        <dbReference type="ARBA" id="ARBA00024898"/>
    </source>
</evidence>
<dbReference type="EMBL" id="BEYU01000040">
    <property type="protein sequence ID" value="GBG28293.1"/>
    <property type="molecule type" value="Genomic_DNA"/>
</dbReference>
<comment type="caution">
    <text evidence="10">The sequence shown here is derived from an EMBL/GenBank/DDBJ whole genome shotgun (WGS) entry which is preliminary data.</text>
</comment>
<dbReference type="PANTHER" id="PTHR21635">
    <property type="entry name" value="LEUCINE ZIPPER TRANSCRIPTION FACTOR LIKE"/>
    <property type="match status" value="1"/>
</dbReference>
<sequence length="315" mass="36010">MALQLSAFHREQLAKYIKFFKQKREVQVQEIQEIFTDAQEARLDGDALLDPEEVKDILQSLCESLKTSYEDDLRRTVSMSVLAIQQLFQDADAQDLELEMDTSKIEDSHLLAEVDKIRLDGHGVPNAKSKAGRLVSLRDEQQRIVEQNAQLQDQIASARKENESLHDELDRARQQLSNCTYEVESLKRQLDTAVSGRAAAEAQMEEAKSSGTSSSSSAREALLRLQAELDEERTMSVDMRAKLADARQLLLETHDIDLDDVSARFRASKQFQQMRKTLSQKTDQLTDLRRRLLRYEPDEAALSRDIDDTPLKHHK</sequence>
<name>A0A2R5GI12_9STRA</name>
<keyword evidence="11" id="KW-1185">Reference proteome</keyword>
<keyword evidence="5 8" id="KW-0175">Coiled coil</keyword>
<feature type="region of interest" description="Disordered" evidence="9">
    <location>
        <begin position="197"/>
        <end position="219"/>
    </location>
</feature>
<evidence type="ECO:0000313" key="10">
    <source>
        <dbReference type="EMBL" id="GBG28293.1"/>
    </source>
</evidence>
<protein>
    <recommendedName>
        <fullName evidence="3">Leucine zipper transcription factor-like protein 1</fullName>
    </recommendedName>
</protein>
<evidence type="ECO:0000256" key="4">
    <source>
        <dbReference type="ARBA" id="ARBA00022490"/>
    </source>
</evidence>
<evidence type="ECO:0000256" key="7">
    <source>
        <dbReference type="ARBA" id="ARBA00026004"/>
    </source>
</evidence>
<dbReference type="Proteomes" id="UP000241890">
    <property type="component" value="Unassembled WGS sequence"/>
</dbReference>
<keyword evidence="4" id="KW-0963">Cytoplasm</keyword>
<evidence type="ECO:0000256" key="3">
    <source>
        <dbReference type="ARBA" id="ARBA00018920"/>
    </source>
</evidence>
<dbReference type="InParanoid" id="A0A2R5GI12"/>
<comment type="subcellular location">
    <subcellularLocation>
        <location evidence="1">Cytoplasm</location>
    </subcellularLocation>
</comment>
<evidence type="ECO:0000256" key="5">
    <source>
        <dbReference type="ARBA" id="ARBA00023054"/>
    </source>
</evidence>
<reference evidence="10 11" key="1">
    <citation type="submission" date="2017-12" db="EMBL/GenBank/DDBJ databases">
        <title>Sequencing, de novo assembly and annotation of complete genome of a new Thraustochytrid species, strain FCC1311.</title>
        <authorList>
            <person name="Sedici K."/>
            <person name="Godart F."/>
            <person name="Aiese Cigliano R."/>
            <person name="Sanseverino W."/>
            <person name="Barakat M."/>
            <person name="Ortet P."/>
            <person name="Marechal E."/>
            <person name="Cagnac O."/>
            <person name="Amato A."/>
        </authorList>
    </citation>
    <scope>NUCLEOTIDE SEQUENCE [LARGE SCALE GENOMIC DNA]</scope>
</reference>
<gene>
    <name evidence="10" type="ORF">FCC1311_045162</name>
</gene>
<comment type="similarity">
    <text evidence="2">Belongs to the LZTFL1 family.</text>
</comment>
<dbReference type="OrthoDB" id="313412at2759"/>
<evidence type="ECO:0000256" key="2">
    <source>
        <dbReference type="ARBA" id="ARBA00008868"/>
    </source>
</evidence>
<evidence type="ECO:0000256" key="1">
    <source>
        <dbReference type="ARBA" id="ARBA00004496"/>
    </source>
</evidence>
<dbReference type="Pfam" id="PF15294">
    <property type="entry name" value="Leu_zip"/>
    <property type="match status" value="1"/>
</dbReference>
<feature type="compositionally biased region" description="Low complexity" evidence="9">
    <location>
        <begin position="209"/>
        <end position="219"/>
    </location>
</feature>
<proteinExistence type="inferred from homology"/>
<evidence type="ECO:0000256" key="8">
    <source>
        <dbReference type="SAM" id="Coils"/>
    </source>
</evidence>
<comment type="subunit">
    <text evidence="7">Self-associates. Interacts with BBS9; the interaction mediates the association of LZTL1 with the BBsome complex and regulates BBSome ciliary trafficking.</text>
</comment>
<feature type="coiled-coil region" evidence="8">
    <location>
        <begin position="134"/>
        <end position="189"/>
    </location>
</feature>
<accession>A0A2R5GI12</accession>
<organism evidence="10 11">
    <name type="scientific">Hondaea fermentalgiana</name>
    <dbReference type="NCBI Taxonomy" id="2315210"/>
    <lineage>
        <taxon>Eukaryota</taxon>
        <taxon>Sar</taxon>
        <taxon>Stramenopiles</taxon>
        <taxon>Bigyra</taxon>
        <taxon>Labyrinthulomycetes</taxon>
        <taxon>Thraustochytrida</taxon>
        <taxon>Thraustochytriidae</taxon>
        <taxon>Hondaea</taxon>
    </lineage>
</organism>